<feature type="compositionally biased region" description="Basic and acidic residues" evidence="1">
    <location>
        <begin position="150"/>
        <end position="164"/>
    </location>
</feature>
<sequence length="479" mass="53965">SHSDAQADSEKKSDQSDVIQEKSISHSDAQADSEKKSATQSKTSSITEDKKSSSETSDNFEASKPNSSTIVYLSPQNESGVQKSTNDQSLTISPVPEASTSSFYAQQRTKTHSKTVQSSAMVESDPIIAVNEDIFRSDQKPISSSTILESSEKKNKENSSKSDETTISLESTAYDAILKSVDELKQDFSKMKESLQEITSTKVSEQSQKESTSKNLESKLITESERNVLMEKSDNQDIKLEHRRNWAKDHGDNEMSYITEDIGKRKRDHENLHIESVEEQSEKDVDNSKQLSKISKSKISLKKINQSDFDQTVSTEKIEKNQSTSRNQSANDVKYNKSSKKSDITEKQPEKGKIDKSEKINTEILDKMSHVSSSSETESSTIENILHDAPSSDSASSFAPDSSSRADENIVPIYQLKHAKRLNPKRKQRRRELARLISRMTSTISLKEREGRIEGEGRVSQLIDFYEYLIQQYNNENNR</sequence>
<comment type="caution">
    <text evidence="2">The sequence shown here is derived from an EMBL/GenBank/DDBJ whole genome shotgun (WGS) entry which is preliminary data.</text>
</comment>
<dbReference type="EMBL" id="LGUB01000127">
    <property type="protein sequence ID" value="KRH94158.1"/>
    <property type="molecule type" value="Genomic_DNA"/>
</dbReference>
<evidence type="ECO:0000313" key="2">
    <source>
        <dbReference type="EMBL" id="KRH94158.1"/>
    </source>
</evidence>
<dbReference type="Proteomes" id="UP000051530">
    <property type="component" value="Unassembled WGS sequence"/>
</dbReference>
<feature type="compositionally biased region" description="Basic and acidic residues" evidence="1">
    <location>
        <begin position="340"/>
        <end position="360"/>
    </location>
</feature>
<gene>
    <name evidence="2" type="ORF">M153_3660007675</name>
</gene>
<proteinExistence type="predicted"/>
<feature type="compositionally biased region" description="Polar residues" evidence="1">
    <location>
        <begin position="54"/>
        <end position="120"/>
    </location>
</feature>
<name>A0A0R0M3J2_9MICR</name>
<feature type="region of interest" description="Disordered" evidence="1">
    <location>
        <begin position="133"/>
        <end position="169"/>
    </location>
</feature>
<feature type="region of interest" description="Disordered" evidence="1">
    <location>
        <begin position="1"/>
        <end position="120"/>
    </location>
</feature>
<feature type="compositionally biased region" description="Basic and acidic residues" evidence="1">
    <location>
        <begin position="1"/>
        <end position="25"/>
    </location>
</feature>
<feature type="region of interest" description="Disordered" evidence="1">
    <location>
        <begin position="242"/>
        <end position="360"/>
    </location>
</feature>
<accession>A0A0R0M3J2</accession>
<feature type="compositionally biased region" description="Polar residues" evidence="1">
    <location>
        <begin position="196"/>
        <end position="206"/>
    </location>
</feature>
<organism evidence="2 3">
    <name type="scientific">Pseudoloma neurophilia</name>
    <dbReference type="NCBI Taxonomy" id="146866"/>
    <lineage>
        <taxon>Eukaryota</taxon>
        <taxon>Fungi</taxon>
        <taxon>Fungi incertae sedis</taxon>
        <taxon>Microsporidia</taxon>
        <taxon>Pseudoloma</taxon>
    </lineage>
</organism>
<dbReference type="VEuPathDB" id="MicrosporidiaDB:M153_3660007675"/>
<keyword evidence="3" id="KW-1185">Reference proteome</keyword>
<feature type="non-terminal residue" evidence="2">
    <location>
        <position position="1"/>
    </location>
</feature>
<feature type="region of interest" description="Disordered" evidence="1">
    <location>
        <begin position="191"/>
        <end position="220"/>
    </location>
</feature>
<reference evidence="2 3" key="1">
    <citation type="submission" date="2015-07" db="EMBL/GenBank/DDBJ databases">
        <title>The genome of Pseudoloma neurophilia, a relevant intracellular parasite of the zebrafish.</title>
        <authorList>
            <person name="Ndikumana S."/>
            <person name="Pelin A."/>
            <person name="Sanders J."/>
            <person name="Corradi N."/>
        </authorList>
    </citation>
    <scope>NUCLEOTIDE SEQUENCE [LARGE SCALE GENOMIC DNA]</scope>
    <source>
        <strain evidence="2 3">MK1</strain>
    </source>
</reference>
<feature type="compositionally biased region" description="Basic and acidic residues" evidence="1">
    <location>
        <begin position="268"/>
        <end position="287"/>
    </location>
</feature>
<feature type="compositionally biased region" description="Polar residues" evidence="1">
    <location>
        <begin position="308"/>
        <end position="331"/>
    </location>
</feature>
<feature type="compositionally biased region" description="Basic and acidic residues" evidence="1">
    <location>
        <begin position="242"/>
        <end position="253"/>
    </location>
</feature>
<protein>
    <submittedName>
        <fullName evidence="2">Uncharacterized protein</fullName>
    </submittedName>
</protein>
<evidence type="ECO:0000313" key="3">
    <source>
        <dbReference type="Proteomes" id="UP000051530"/>
    </source>
</evidence>
<evidence type="ECO:0000256" key="1">
    <source>
        <dbReference type="SAM" id="MobiDB-lite"/>
    </source>
</evidence>
<feature type="compositionally biased region" description="Basic and acidic residues" evidence="1">
    <location>
        <begin position="207"/>
        <end position="220"/>
    </location>
</feature>
<dbReference type="AlphaFoldDB" id="A0A0R0M3J2"/>